<evidence type="ECO:0000256" key="6">
    <source>
        <dbReference type="SAM" id="Phobius"/>
    </source>
</evidence>
<feature type="transmembrane region" description="Helical" evidence="6">
    <location>
        <begin position="148"/>
        <end position="167"/>
    </location>
</feature>
<keyword evidence="3 6" id="KW-0812">Transmembrane</keyword>
<organism evidence="7 8">
    <name type="scientific">Acetobacter aceti</name>
    <dbReference type="NCBI Taxonomy" id="435"/>
    <lineage>
        <taxon>Bacteria</taxon>
        <taxon>Pseudomonadati</taxon>
        <taxon>Pseudomonadota</taxon>
        <taxon>Alphaproteobacteria</taxon>
        <taxon>Acetobacterales</taxon>
        <taxon>Acetobacteraceae</taxon>
        <taxon>Acetobacter</taxon>
        <taxon>Acetobacter subgen. Acetobacter</taxon>
    </lineage>
</organism>
<dbReference type="AlphaFoldDB" id="A0A1U9KL88"/>
<protein>
    <submittedName>
        <fullName evidence="7">Amino acid transporter</fullName>
    </submittedName>
</protein>
<dbReference type="OrthoDB" id="9804822at2"/>
<dbReference type="GO" id="GO:0005886">
    <property type="term" value="C:plasma membrane"/>
    <property type="evidence" value="ECO:0007669"/>
    <property type="project" value="UniProtKB-SubCell"/>
</dbReference>
<sequence length="210" mass="22959">MTLHTWWLFVATVFLLSGTPGPNMLHIMTRSLEVGWQRSSVAMLGCVSAVVLTLMASALGLAAVLLALPGVFDMLRYMGAAYLIFLGVKAWCAEVSSIPVQYRENRKTPSGKTLFRAGFTVGISNPKLLLFAAAFLPQFISPGKAHCPKFLILIVTFAAIEGFWYGVYAFGGRSLSRFLVRTTVRKWFNRITGGIFACFGLALLKLKPAA</sequence>
<feature type="transmembrane region" description="Helical" evidence="6">
    <location>
        <begin position="6"/>
        <end position="29"/>
    </location>
</feature>
<evidence type="ECO:0000313" key="8">
    <source>
        <dbReference type="Proteomes" id="UP000188937"/>
    </source>
</evidence>
<comment type="subcellular location">
    <subcellularLocation>
        <location evidence="1">Cell membrane</location>
        <topology evidence="1">Multi-pass membrane protein</topology>
    </subcellularLocation>
</comment>
<dbReference type="Pfam" id="PF01810">
    <property type="entry name" value="LysE"/>
    <property type="match status" value="1"/>
</dbReference>
<dbReference type="EMBL" id="CP014692">
    <property type="protein sequence ID" value="AQS86565.1"/>
    <property type="molecule type" value="Genomic_DNA"/>
</dbReference>
<dbReference type="Proteomes" id="UP000188937">
    <property type="component" value="Chromosome"/>
</dbReference>
<accession>A0A1U9KL88</accession>
<proteinExistence type="predicted"/>
<keyword evidence="4 6" id="KW-1133">Transmembrane helix</keyword>
<evidence type="ECO:0000256" key="2">
    <source>
        <dbReference type="ARBA" id="ARBA00022475"/>
    </source>
</evidence>
<evidence type="ECO:0000256" key="5">
    <source>
        <dbReference type="ARBA" id="ARBA00023136"/>
    </source>
</evidence>
<feature type="transmembrane region" description="Helical" evidence="6">
    <location>
        <begin position="113"/>
        <end position="136"/>
    </location>
</feature>
<evidence type="ECO:0000256" key="1">
    <source>
        <dbReference type="ARBA" id="ARBA00004651"/>
    </source>
</evidence>
<dbReference type="PANTHER" id="PTHR30086:SF20">
    <property type="entry name" value="ARGININE EXPORTER PROTEIN ARGO-RELATED"/>
    <property type="match status" value="1"/>
</dbReference>
<evidence type="ECO:0000313" key="7">
    <source>
        <dbReference type="EMBL" id="AQS86565.1"/>
    </source>
</evidence>
<dbReference type="RefSeq" id="WP_077814513.1">
    <property type="nucleotide sequence ID" value="NZ_CP014692.1"/>
</dbReference>
<reference evidence="7 8" key="1">
    <citation type="submission" date="2016-03" db="EMBL/GenBank/DDBJ databases">
        <title>Acetic acid bacteria sequencing.</title>
        <authorList>
            <person name="Brandt J."/>
            <person name="Jakob F."/>
            <person name="Vogel R.F."/>
        </authorList>
    </citation>
    <scope>NUCLEOTIDE SEQUENCE [LARGE SCALE GENOMIC DNA]</scope>
    <source>
        <strain evidence="7 8">TMW2.1153</strain>
    </source>
</reference>
<keyword evidence="8" id="KW-1185">Reference proteome</keyword>
<feature type="transmembrane region" description="Helical" evidence="6">
    <location>
        <begin position="41"/>
        <end position="68"/>
    </location>
</feature>
<name>A0A1U9KL88_ACEAC</name>
<dbReference type="KEGG" id="aace:A0U92_15650"/>
<evidence type="ECO:0000256" key="4">
    <source>
        <dbReference type="ARBA" id="ARBA00022989"/>
    </source>
</evidence>
<keyword evidence="2" id="KW-1003">Cell membrane</keyword>
<dbReference type="InterPro" id="IPR001123">
    <property type="entry name" value="LeuE-type"/>
</dbReference>
<keyword evidence="5 6" id="KW-0472">Membrane</keyword>
<feature type="transmembrane region" description="Helical" evidence="6">
    <location>
        <begin position="187"/>
        <end position="204"/>
    </location>
</feature>
<evidence type="ECO:0000256" key="3">
    <source>
        <dbReference type="ARBA" id="ARBA00022692"/>
    </source>
</evidence>
<dbReference type="PIRSF" id="PIRSF006324">
    <property type="entry name" value="LeuE"/>
    <property type="match status" value="1"/>
</dbReference>
<gene>
    <name evidence="7" type="ORF">A0U92_15650</name>
</gene>
<dbReference type="GO" id="GO:0015171">
    <property type="term" value="F:amino acid transmembrane transporter activity"/>
    <property type="evidence" value="ECO:0007669"/>
    <property type="project" value="TreeGrafter"/>
</dbReference>
<dbReference type="PANTHER" id="PTHR30086">
    <property type="entry name" value="ARGININE EXPORTER PROTEIN ARGO"/>
    <property type="match status" value="1"/>
</dbReference>
<feature type="transmembrane region" description="Helical" evidence="6">
    <location>
        <begin position="74"/>
        <end position="92"/>
    </location>
</feature>